<evidence type="ECO:0000256" key="1">
    <source>
        <dbReference type="SAM" id="SignalP"/>
    </source>
</evidence>
<dbReference type="Proteomes" id="UP000324252">
    <property type="component" value="Unassembled WGS sequence"/>
</dbReference>
<dbReference type="AlphaFoldDB" id="A0A1H0CUD6"/>
<feature type="chain" id="PRO_5015064453" description="Secreted protein" evidence="1">
    <location>
        <begin position="20"/>
        <end position="139"/>
    </location>
</feature>
<sequence length="139" mass="14779">MMRLPLIALAALTAGPALSETWECTVPYDEINGGGTVIIGSDRLVFVSNWPHRQPEEATCIHDGAASECMSARLSQTKNGGAAAMIKLFSLGWPVDGPPTTIHVREPAALFRAGSDGYRLFRALPSAGYSFALTDCAAR</sequence>
<dbReference type="OrthoDB" id="7743843at2"/>
<gene>
    <name evidence="2" type="ORF">SAMN05444142_101144</name>
</gene>
<feature type="signal peptide" evidence="1">
    <location>
        <begin position="1"/>
        <end position="19"/>
    </location>
</feature>
<evidence type="ECO:0008006" key="4">
    <source>
        <dbReference type="Google" id="ProtNLM"/>
    </source>
</evidence>
<keyword evidence="1" id="KW-0732">Signal</keyword>
<protein>
    <recommendedName>
        <fullName evidence="4">Secreted protein</fullName>
    </recommendedName>
</protein>
<evidence type="ECO:0000313" key="2">
    <source>
        <dbReference type="EMBL" id="SHJ40658.1"/>
    </source>
</evidence>
<proteinExistence type="predicted"/>
<reference evidence="2 3" key="1">
    <citation type="submission" date="2016-11" db="EMBL/GenBank/DDBJ databases">
        <authorList>
            <person name="Varghese N."/>
            <person name="Submissions S."/>
        </authorList>
    </citation>
    <scope>NUCLEOTIDE SEQUENCE [LARGE SCALE GENOMIC DNA]</scope>
    <source>
        <strain evidence="2 3">DSM 29620</strain>
    </source>
</reference>
<dbReference type="RefSeq" id="WP_149786940.1">
    <property type="nucleotide sequence ID" value="NZ_FNIO01000001.1"/>
</dbReference>
<dbReference type="EMBL" id="FQZZ01000001">
    <property type="protein sequence ID" value="SHJ40658.1"/>
    <property type="molecule type" value="Genomic_DNA"/>
</dbReference>
<name>A0A1H0CUD6_9RHOB</name>
<accession>A0A1H0CUD6</accession>
<organism evidence="2 3">
    <name type="scientific">Lutimaribacter pacificus</name>
    <dbReference type="NCBI Taxonomy" id="391948"/>
    <lineage>
        <taxon>Bacteria</taxon>
        <taxon>Pseudomonadati</taxon>
        <taxon>Pseudomonadota</taxon>
        <taxon>Alphaproteobacteria</taxon>
        <taxon>Rhodobacterales</taxon>
        <taxon>Roseobacteraceae</taxon>
        <taxon>Lutimaribacter</taxon>
    </lineage>
</organism>
<keyword evidence="3" id="KW-1185">Reference proteome</keyword>
<evidence type="ECO:0000313" key="3">
    <source>
        <dbReference type="Proteomes" id="UP000324252"/>
    </source>
</evidence>